<keyword evidence="2" id="KW-1185">Reference proteome</keyword>
<proteinExistence type="predicted"/>
<protein>
    <submittedName>
        <fullName evidence="1">Uncharacterized protein</fullName>
    </submittedName>
</protein>
<reference evidence="1" key="1">
    <citation type="submission" date="2023-06" db="EMBL/GenBank/DDBJ databases">
        <title>Male Hemibagrus guttatus genome.</title>
        <authorList>
            <person name="Bian C."/>
        </authorList>
    </citation>
    <scope>NUCLEOTIDE SEQUENCE</scope>
    <source>
        <strain evidence="1">Male_cb2023</strain>
        <tissue evidence="1">Muscle</tissue>
    </source>
</reference>
<sequence>GERRLLEKGLTFVPTP</sequence>
<organism evidence="1 2">
    <name type="scientific">Hemibagrus guttatus</name>
    <dbReference type="NCBI Taxonomy" id="175788"/>
    <lineage>
        <taxon>Eukaryota</taxon>
        <taxon>Metazoa</taxon>
        <taxon>Chordata</taxon>
        <taxon>Craniata</taxon>
        <taxon>Vertebrata</taxon>
        <taxon>Euteleostomi</taxon>
        <taxon>Actinopterygii</taxon>
        <taxon>Neopterygii</taxon>
        <taxon>Teleostei</taxon>
        <taxon>Ostariophysi</taxon>
        <taxon>Siluriformes</taxon>
        <taxon>Bagridae</taxon>
        <taxon>Hemibagrus</taxon>
    </lineage>
</organism>
<evidence type="ECO:0000313" key="1">
    <source>
        <dbReference type="EMBL" id="KAK3505648.1"/>
    </source>
</evidence>
<evidence type="ECO:0000313" key="2">
    <source>
        <dbReference type="Proteomes" id="UP001274896"/>
    </source>
</evidence>
<feature type="non-terminal residue" evidence="1">
    <location>
        <position position="16"/>
    </location>
</feature>
<name>A0AAE0PPD8_9TELE</name>
<dbReference type="EMBL" id="JAUCMX010000695">
    <property type="protein sequence ID" value="KAK3505648.1"/>
    <property type="molecule type" value="Genomic_DNA"/>
</dbReference>
<comment type="caution">
    <text evidence="1">The sequence shown here is derived from an EMBL/GenBank/DDBJ whole genome shotgun (WGS) entry which is preliminary data.</text>
</comment>
<gene>
    <name evidence="1" type="ORF">QTP70_004615</name>
</gene>
<feature type="non-terminal residue" evidence="1">
    <location>
        <position position="1"/>
    </location>
</feature>
<dbReference type="Proteomes" id="UP001274896">
    <property type="component" value="Unassembled WGS sequence"/>
</dbReference>
<dbReference type="AlphaFoldDB" id="A0AAE0PPD8"/>
<accession>A0AAE0PPD8</accession>